<gene>
    <name evidence="2" type="ORF">J2S74_002834</name>
</gene>
<keyword evidence="1" id="KW-0472">Membrane</keyword>
<keyword evidence="1" id="KW-1133">Transmembrane helix</keyword>
<protein>
    <submittedName>
        <fullName evidence="2">Thioredoxin-like negative regulator of GroEL</fullName>
    </submittedName>
</protein>
<dbReference type="Proteomes" id="UP001230005">
    <property type="component" value="Unassembled WGS sequence"/>
</dbReference>
<reference evidence="2 3" key="1">
    <citation type="submission" date="2023-07" db="EMBL/GenBank/DDBJ databases">
        <title>Genomic Encyclopedia of Type Strains, Phase IV (KMG-IV): sequencing the most valuable type-strain genomes for metagenomic binning, comparative biology and taxonomic classification.</title>
        <authorList>
            <person name="Goeker M."/>
        </authorList>
    </citation>
    <scope>NUCLEOTIDE SEQUENCE [LARGE SCALE GENOMIC DNA]</scope>
    <source>
        <strain evidence="2 3">DSM 9768</strain>
    </source>
</reference>
<accession>A0ABT9ZW34</accession>
<evidence type="ECO:0000256" key="1">
    <source>
        <dbReference type="SAM" id="Phobius"/>
    </source>
</evidence>
<dbReference type="InterPro" id="IPR036249">
    <property type="entry name" value="Thioredoxin-like_sf"/>
</dbReference>
<comment type="caution">
    <text evidence="2">The sequence shown here is derived from an EMBL/GenBank/DDBJ whole genome shotgun (WGS) entry which is preliminary data.</text>
</comment>
<organism evidence="2 3">
    <name type="scientific">Evansella vedderi</name>
    <dbReference type="NCBI Taxonomy" id="38282"/>
    <lineage>
        <taxon>Bacteria</taxon>
        <taxon>Bacillati</taxon>
        <taxon>Bacillota</taxon>
        <taxon>Bacilli</taxon>
        <taxon>Bacillales</taxon>
        <taxon>Bacillaceae</taxon>
        <taxon>Evansella</taxon>
    </lineage>
</organism>
<name>A0ABT9ZW34_9BACI</name>
<dbReference type="SUPFAM" id="SSF52833">
    <property type="entry name" value="Thioredoxin-like"/>
    <property type="match status" value="1"/>
</dbReference>
<keyword evidence="1" id="KW-0812">Transmembrane</keyword>
<feature type="transmembrane region" description="Helical" evidence="1">
    <location>
        <begin position="6"/>
        <end position="25"/>
    </location>
</feature>
<keyword evidence="3" id="KW-1185">Reference proteome</keyword>
<sequence length="144" mass="16524">MLSVRWFALFAIIMTVGVVIYSNIFDGNTNDQNDNPLFKNEISAQQLSEKVEEKAEFFVFFYEPACEECEEVAEIIIPLAEELDVDLYALNVFVPSSSANTWGNYGRPTIPSVALFKDDMWHSNLNGPQKDNIYEEFFMRPGLY</sequence>
<dbReference type="Gene3D" id="3.40.30.10">
    <property type="entry name" value="Glutaredoxin"/>
    <property type="match status" value="1"/>
</dbReference>
<proteinExistence type="predicted"/>
<evidence type="ECO:0000313" key="3">
    <source>
        <dbReference type="Proteomes" id="UP001230005"/>
    </source>
</evidence>
<evidence type="ECO:0000313" key="2">
    <source>
        <dbReference type="EMBL" id="MDQ0255452.1"/>
    </source>
</evidence>
<dbReference type="RefSeq" id="WP_307326383.1">
    <property type="nucleotide sequence ID" value="NZ_JAUSUG010000011.1"/>
</dbReference>
<dbReference type="EMBL" id="JAUSUG010000011">
    <property type="protein sequence ID" value="MDQ0255452.1"/>
    <property type="molecule type" value="Genomic_DNA"/>
</dbReference>